<evidence type="ECO:0000313" key="9">
    <source>
        <dbReference type="Proteomes" id="UP000002526"/>
    </source>
</evidence>
<dbReference type="EnsemblBacteria" id="BAC51984">
    <property type="protein sequence ID" value="BAC51984"/>
    <property type="gene ID" value="BAC51984"/>
</dbReference>
<dbReference type="InterPro" id="IPR050346">
    <property type="entry name" value="FMO-like"/>
</dbReference>
<dbReference type="GO" id="GO:0004499">
    <property type="term" value="F:N,N-dimethylaniline monooxygenase activity"/>
    <property type="evidence" value="ECO:0007669"/>
    <property type="project" value="InterPro"/>
</dbReference>
<accession>Q89FI1</accession>
<dbReference type="PRINTS" id="PR00370">
    <property type="entry name" value="FMOXYGENASE"/>
</dbReference>
<dbReference type="Gene3D" id="3.50.50.60">
    <property type="entry name" value="FAD/NAD(P)-binding domain"/>
    <property type="match status" value="1"/>
</dbReference>
<dbReference type="STRING" id="224911.AAV28_31185"/>
<dbReference type="PhylomeDB" id="Q89FI1"/>
<protein>
    <recommendedName>
        <fullName evidence="7">Trimethylamine monooxygenase</fullName>
        <ecNumber evidence="6">1.14.13.148</ecNumber>
    </recommendedName>
</protein>
<dbReference type="HOGENOM" id="CLU_006909_9_4_5"/>
<sequence>MIFSENRFTLFRIMLRQPPPRRLSSACSPAGRTLRPNVAACARNTLIASNPMVSPKHVCVIGAGVSGLAAAKAFSSRGHRVTILERSGDLGGVWEPARSYPDVQTQSPKDLYRYTDRAMPDVYPEWPTGPQVHAYLADYAKSFGLDRMLRLNTEVAGMARRADGKPGWTLALTTKDGKATNEDFDFVAVCIGQFNEPRELHCPGEDGFLAQGGQILHSSKYSDPALAKGRRVVVLGGSKSATDIAVNAVKSGAREVTIVMREPVWRIPYFIGGLVNFKRILYIRAQEEMFPGWGASAMARLAHRIAAPLIWANWRGLESLLKAQLKLGPCKMVPNERIEDGVNCSVPIATPGFYPMVADGRIKAVFGTFDYYEGDSIVMSGGERVGADVAVLAIGYKLGVPFLPAAYQQKLVDADGQYRLYRLIANPDLPELGFVGFNSSFCTVLCADLAANWLVRYADGQLANQPTAQAMRDNIEMMLHFKRVERPAAGVYGGLCVAPYHYRHFDELMADIGARNQKRGGLAGHFQPPDADAYAKFLATAPDYRATA</sequence>
<dbReference type="Pfam" id="PF00743">
    <property type="entry name" value="FMO-like"/>
    <property type="match status" value="1"/>
</dbReference>
<dbReference type="InParanoid" id="Q89FI1"/>
<evidence type="ECO:0000256" key="3">
    <source>
        <dbReference type="ARBA" id="ARBA00022827"/>
    </source>
</evidence>
<dbReference type="SMR" id="Q89FI1"/>
<dbReference type="DNASU" id="1052638"/>
<dbReference type="InterPro" id="IPR000960">
    <property type="entry name" value="Flavin_mOase"/>
</dbReference>
<reference evidence="9" key="1">
    <citation type="journal article" date="2002" name="DNA Res.">
        <title>Complete genomic sequence of nitrogen-fixing symbiotic bacterium Bradyrhizobium japonicum USDA110.</title>
        <authorList>
            <person name="Kaneko T."/>
            <person name="Nakamura Y."/>
            <person name="Sato S."/>
            <person name="Minamisawa K."/>
            <person name="Uchiumi T."/>
            <person name="Sasamoto S."/>
            <person name="Watanabe A."/>
            <person name="Idesawa K."/>
            <person name="Iriguchi M."/>
            <person name="Kawashima K."/>
            <person name="Kohara M."/>
            <person name="Matsumoto M."/>
            <person name="Shimpo S."/>
            <person name="Tsuruoka H."/>
            <person name="Wada T."/>
            <person name="Yamada M."/>
            <person name="Tabata S."/>
        </authorList>
    </citation>
    <scope>NUCLEOTIDE SEQUENCE [LARGE SCALE GENOMIC DNA]</scope>
    <source>
        <strain evidence="9">JCM 10833 / BCRC 13528 / IAM 13628 / NBRC 14792 / USDA 110</strain>
    </source>
</reference>
<keyword evidence="5" id="KW-0560">Oxidoreductase</keyword>
<dbReference type="Proteomes" id="UP000002526">
    <property type="component" value="Chromosome"/>
</dbReference>
<dbReference type="GO" id="GO:0050660">
    <property type="term" value="F:flavin adenine dinucleotide binding"/>
    <property type="evidence" value="ECO:0007669"/>
    <property type="project" value="InterPro"/>
</dbReference>
<dbReference type="InterPro" id="IPR036188">
    <property type="entry name" value="FAD/NAD-bd_sf"/>
</dbReference>
<dbReference type="EMBL" id="BA000040">
    <property type="protein sequence ID" value="BAC51984.1"/>
    <property type="molecule type" value="Genomic_DNA"/>
</dbReference>
<keyword evidence="4" id="KW-0521">NADP</keyword>
<keyword evidence="2" id="KW-0285">Flavoprotein</keyword>
<dbReference type="GO" id="GO:0050661">
    <property type="term" value="F:NADP binding"/>
    <property type="evidence" value="ECO:0007669"/>
    <property type="project" value="InterPro"/>
</dbReference>
<evidence type="ECO:0000256" key="4">
    <source>
        <dbReference type="ARBA" id="ARBA00022857"/>
    </source>
</evidence>
<gene>
    <name evidence="8" type="ordered locus">blr6719</name>
</gene>
<organism evidence="8 9">
    <name type="scientific">Bradyrhizobium diazoefficiens (strain JCM 10833 / BCRC 13528 / IAM 13628 / NBRC 14792 / USDA 110)</name>
    <dbReference type="NCBI Taxonomy" id="224911"/>
    <lineage>
        <taxon>Bacteria</taxon>
        <taxon>Pseudomonadati</taxon>
        <taxon>Pseudomonadota</taxon>
        <taxon>Alphaproteobacteria</taxon>
        <taxon>Hyphomicrobiales</taxon>
        <taxon>Nitrobacteraceae</taxon>
        <taxon>Bradyrhizobium</taxon>
    </lineage>
</organism>
<keyword evidence="3" id="KW-0274">FAD</keyword>
<evidence type="ECO:0000256" key="5">
    <source>
        <dbReference type="ARBA" id="ARBA00023002"/>
    </source>
</evidence>
<dbReference type="PANTHER" id="PTHR23023">
    <property type="entry name" value="DIMETHYLANILINE MONOOXYGENASE"/>
    <property type="match status" value="1"/>
</dbReference>
<dbReference type="GO" id="GO:0034899">
    <property type="term" value="F:trimethylamine monooxygenase activity"/>
    <property type="evidence" value="ECO:0007669"/>
    <property type="project" value="UniProtKB-EC"/>
</dbReference>
<proteinExistence type="inferred from homology"/>
<evidence type="ECO:0000256" key="6">
    <source>
        <dbReference type="ARBA" id="ARBA00034528"/>
    </source>
</evidence>
<comment type="similarity">
    <text evidence="1">Belongs to the FMO family.</text>
</comment>
<dbReference type="SUPFAM" id="SSF51905">
    <property type="entry name" value="FAD/NAD(P)-binding domain"/>
    <property type="match status" value="2"/>
</dbReference>
<evidence type="ECO:0000256" key="7">
    <source>
        <dbReference type="ARBA" id="ARBA00035159"/>
    </source>
</evidence>
<dbReference type="eggNOG" id="COG2072">
    <property type="taxonomic scope" value="Bacteria"/>
</dbReference>
<dbReference type="OrthoDB" id="9790219at2"/>
<dbReference type="EC" id="1.14.13.148" evidence="6"/>
<dbReference type="InterPro" id="IPR020946">
    <property type="entry name" value="Flavin_mOase-like"/>
</dbReference>
<name>Q89FI1_BRADU</name>
<evidence type="ECO:0000256" key="2">
    <source>
        <dbReference type="ARBA" id="ARBA00022630"/>
    </source>
</evidence>
<evidence type="ECO:0000256" key="1">
    <source>
        <dbReference type="ARBA" id="ARBA00009183"/>
    </source>
</evidence>
<keyword evidence="9" id="KW-1185">Reference proteome</keyword>
<evidence type="ECO:0000313" key="8">
    <source>
        <dbReference type="EMBL" id="BAC51984.1"/>
    </source>
</evidence>
<dbReference type="AlphaFoldDB" id="Q89FI1"/>
<dbReference type="KEGG" id="bja:blr6719"/>
<dbReference type="GO" id="GO:0004497">
    <property type="term" value="F:monooxygenase activity"/>
    <property type="evidence" value="ECO:0000318"/>
    <property type="project" value="GO_Central"/>
</dbReference>
<dbReference type="PATRIC" id="fig|224911.5.peg.6884"/>